<dbReference type="SUPFAM" id="SSF55455">
    <property type="entry name" value="SRF-like"/>
    <property type="match status" value="1"/>
</dbReference>
<evidence type="ECO:0000256" key="5">
    <source>
        <dbReference type="ARBA" id="ARBA00023242"/>
    </source>
</evidence>
<evidence type="ECO:0000256" key="4">
    <source>
        <dbReference type="ARBA" id="ARBA00023163"/>
    </source>
</evidence>
<accession>V4KPT8</accession>
<dbReference type="Proteomes" id="UP000030689">
    <property type="component" value="Unassembled WGS sequence"/>
</dbReference>
<dbReference type="InterPro" id="IPR036879">
    <property type="entry name" value="TF_MADSbox_sf"/>
</dbReference>
<protein>
    <recommendedName>
        <fullName evidence="6">MADS-box domain-containing protein</fullName>
    </recommendedName>
</protein>
<keyword evidence="4" id="KW-0804">Transcription</keyword>
<dbReference type="AlphaFoldDB" id="V4KPT8"/>
<dbReference type="GO" id="GO:0005634">
    <property type="term" value="C:nucleus"/>
    <property type="evidence" value="ECO:0007669"/>
    <property type="project" value="UniProtKB-SubCell"/>
</dbReference>
<dbReference type="STRING" id="72664.V4KPT8"/>
<dbReference type="InterPro" id="IPR002100">
    <property type="entry name" value="TF_MADSbox"/>
</dbReference>
<dbReference type="OMA" id="HIDDCFY"/>
<evidence type="ECO:0000313" key="8">
    <source>
        <dbReference type="Proteomes" id="UP000030689"/>
    </source>
</evidence>
<keyword evidence="3" id="KW-0238">DNA-binding</keyword>
<dbReference type="GO" id="GO:0000978">
    <property type="term" value="F:RNA polymerase II cis-regulatory region sequence-specific DNA binding"/>
    <property type="evidence" value="ECO:0007669"/>
    <property type="project" value="TreeGrafter"/>
</dbReference>
<dbReference type="GO" id="GO:0000981">
    <property type="term" value="F:DNA-binding transcription factor activity, RNA polymerase II-specific"/>
    <property type="evidence" value="ECO:0007669"/>
    <property type="project" value="TreeGrafter"/>
</dbReference>
<reference evidence="7 8" key="1">
    <citation type="journal article" date="2013" name="Front. Plant Sci.">
        <title>The Reference Genome of the Halophytic Plant Eutrema salsugineum.</title>
        <authorList>
            <person name="Yang R."/>
            <person name="Jarvis D.E."/>
            <person name="Chen H."/>
            <person name="Beilstein M.A."/>
            <person name="Grimwood J."/>
            <person name="Jenkins J."/>
            <person name="Shu S."/>
            <person name="Prochnik S."/>
            <person name="Xin M."/>
            <person name="Ma C."/>
            <person name="Schmutz J."/>
            <person name="Wing R.A."/>
            <person name="Mitchell-Olds T."/>
            <person name="Schumaker K.S."/>
            <person name="Wang X."/>
        </authorList>
    </citation>
    <scope>NUCLEOTIDE SEQUENCE [LARGE SCALE GENOMIC DNA]</scope>
</reference>
<dbReference type="PRINTS" id="PR00404">
    <property type="entry name" value="MADSDOMAIN"/>
</dbReference>
<dbReference type="PANTHER" id="PTHR11945:SF229">
    <property type="entry name" value="AGAMOUS-LIKE 55-RELATED"/>
    <property type="match status" value="1"/>
</dbReference>
<dbReference type="EMBL" id="KI517881">
    <property type="protein sequence ID" value="ESQ29383.1"/>
    <property type="molecule type" value="Genomic_DNA"/>
</dbReference>
<keyword evidence="5" id="KW-0539">Nucleus</keyword>
<evidence type="ECO:0000259" key="6">
    <source>
        <dbReference type="PROSITE" id="PS50066"/>
    </source>
</evidence>
<evidence type="ECO:0000256" key="3">
    <source>
        <dbReference type="ARBA" id="ARBA00023125"/>
    </source>
</evidence>
<comment type="subcellular location">
    <subcellularLocation>
        <location evidence="1">Nucleus</location>
    </subcellularLocation>
</comment>
<evidence type="ECO:0000256" key="1">
    <source>
        <dbReference type="ARBA" id="ARBA00004123"/>
    </source>
</evidence>
<sequence length="204" mass="22962">MGGIKRKIKIEKIEKKNAISVAFTKRRNGLFRKASELCLLSPATQIAILATPPSSNSHASFYSFGHSSVDHVVTSLLYEQSPLPTNQENKQGSGLGFWWEDEAFDRSENLEELKDATDAVSRMLNNVRLRLDTMKSNNQRDGGLVIHQEEVPQLLNTKTNNNEETTNQITEFEGTSGSESLVKNDDDILRLDDFFTDLKIDPLF</sequence>
<feature type="domain" description="MADS-box" evidence="6">
    <location>
        <begin position="5"/>
        <end position="51"/>
    </location>
</feature>
<dbReference type="PROSITE" id="PS50066">
    <property type="entry name" value="MADS_BOX_2"/>
    <property type="match status" value="1"/>
</dbReference>
<keyword evidence="2" id="KW-0805">Transcription regulation</keyword>
<dbReference type="GO" id="GO:0046983">
    <property type="term" value="F:protein dimerization activity"/>
    <property type="evidence" value="ECO:0007669"/>
    <property type="project" value="InterPro"/>
</dbReference>
<dbReference type="SMART" id="SM00432">
    <property type="entry name" value="MADS"/>
    <property type="match status" value="1"/>
</dbReference>
<dbReference type="KEGG" id="eus:EUTSA_v10023813mg"/>
<gene>
    <name evidence="7" type="ORF">EUTSA_v10023813mg</name>
</gene>
<dbReference type="OrthoDB" id="1112146at2759"/>
<dbReference type="Pfam" id="PF00319">
    <property type="entry name" value="SRF-TF"/>
    <property type="match status" value="1"/>
</dbReference>
<dbReference type="Gramene" id="ESQ29383">
    <property type="protein sequence ID" value="ESQ29383"/>
    <property type="gene ID" value="EUTSA_v10023813mg"/>
</dbReference>
<proteinExistence type="predicted"/>
<dbReference type="Gene3D" id="3.40.1810.10">
    <property type="entry name" value="Transcription factor, MADS-box"/>
    <property type="match status" value="1"/>
</dbReference>
<evidence type="ECO:0000256" key="2">
    <source>
        <dbReference type="ARBA" id="ARBA00023015"/>
    </source>
</evidence>
<dbReference type="eggNOG" id="KOG0014">
    <property type="taxonomic scope" value="Eukaryota"/>
</dbReference>
<evidence type="ECO:0000313" key="7">
    <source>
        <dbReference type="EMBL" id="ESQ29383.1"/>
    </source>
</evidence>
<dbReference type="PANTHER" id="PTHR11945">
    <property type="entry name" value="MADS BOX PROTEIN"/>
    <property type="match status" value="1"/>
</dbReference>
<name>V4KPT8_EUTSA</name>
<keyword evidence="8" id="KW-1185">Reference proteome</keyword>
<organism evidence="7 8">
    <name type="scientific">Eutrema salsugineum</name>
    <name type="common">Saltwater cress</name>
    <name type="synonym">Sisymbrium salsugineum</name>
    <dbReference type="NCBI Taxonomy" id="72664"/>
    <lineage>
        <taxon>Eukaryota</taxon>
        <taxon>Viridiplantae</taxon>
        <taxon>Streptophyta</taxon>
        <taxon>Embryophyta</taxon>
        <taxon>Tracheophyta</taxon>
        <taxon>Spermatophyta</taxon>
        <taxon>Magnoliopsida</taxon>
        <taxon>eudicotyledons</taxon>
        <taxon>Gunneridae</taxon>
        <taxon>Pentapetalae</taxon>
        <taxon>rosids</taxon>
        <taxon>malvids</taxon>
        <taxon>Brassicales</taxon>
        <taxon>Brassicaceae</taxon>
        <taxon>Eutremeae</taxon>
        <taxon>Eutrema</taxon>
    </lineage>
</organism>